<evidence type="ECO:0000256" key="2">
    <source>
        <dbReference type="SAM" id="MobiDB-lite"/>
    </source>
</evidence>
<proteinExistence type="predicted"/>
<evidence type="ECO:0000256" key="3">
    <source>
        <dbReference type="SAM" id="SignalP"/>
    </source>
</evidence>
<name>A0AAD4QVG9_9BILA</name>
<accession>A0AAD4QVG9</accession>
<dbReference type="Proteomes" id="UP001201812">
    <property type="component" value="Unassembled WGS sequence"/>
</dbReference>
<feature type="region of interest" description="Disordered" evidence="2">
    <location>
        <begin position="503"/>
        <end position="537"/>
    </location>
</feature>
<sequence>MKHLFLLIAISTSLLHSKVHGARRRQGEKTDAEIDRIFLTSMDTLIHLMERVGACATLPPPTLFDPANPGTITVSIDSESTDQVDINLRNSYQEFMNTKAVKKYLEQMEKGPHKQLAQTIVNGRWYGDVHLKVFSLAGDFNDKKSSRDGRETGWGIDYNRFPEAVKKDTGYLKRNEEKATIYHKKYTDFVKKEGEIQHLNWNLKDLKPDGVKFDVRYDQSYWLDHLNVAMSPKDDLPDEKVQKLVEYGLTEGDFKKKEGLLAKKFQLGEHLMDLAASIATLDEGIQILWVTGAEKVDLPVGVHRTLKVDFDGAAEKLKEAFKPIDVTNRFANPLKVSYDTYVKKAQDWEDKFPQQLTKEHFSLKWANGIMRNAKQQIEKLDKKFELKATEADANQYVEAFHKMEVEVNGVVSPIEKVEKVGLHNWRRTLAVDEMNEFRYSLRQLVVRFGALNSKLAELEDLVGIYGENRTAALGMAQLKNPIYKPYTGIMNVPLKFDEILDPAQAAKKPENPRKAKGAKAEAKAEESKTPSDSQAIA</sequence>
<gene>
    <name evidence="4" type="ORF">DdX_21215</name>
</gene>
<evidence type="ECO:0000313" key="5">
    <source>
        <dbReference type="Proteomes" id="UP001201812"/>
    </source>
</evidence>
<keyword evidence="1" id="KW-0175">Coiled coil</keyword>
<evidence type="ECO:0000256" key="1">
    <source>
        <dbReference type="SAM" id="Coils"/>
    </source>
</evidence>
<keyword evidence="5" id="KW-1185">Reference proteome</keyword>
<evidence type="ECO:0000313" key="4">
    <source>
        <dbReference type="EMBL" id="KAI1692524.1"/>
    </source>
</evidence>
<dbReference type="AlphaFoldDB" id="A0AAD4QVG9"/>
<protein>
    <submittedName>
        <fullName evidence="4">Uncharacterized protein</fullName>
    </submittedName>
</protein>
<dbReference type="EMBL" id="JAKKPZ010000753">
    <property type="protein sequence ID" value="KAI1692524.1"/>
    <property type="molecule type" value="Genomic_DNA"/>
</dbReference>
<feature type="compositionally biased region" description="Basic and acidic residues" evidence="2">
    <location>
        <begin position="507"/>
        <end position="529"/>
    </location>
</feature>
<feature type="signal peptide" evidence="3">
    <location>
        <begin position="1"/>
        <end position="21"/>
    </location>
</feature>
<keyword evidence="3" id="KW-0732">Signal</keyword>
<feature type="coiled-coil region" evidence="1">
    <location>
        <begin position="363"/>
        <end position="390"/>
    </location>
</feature>
<comment type="caution">
    <text evidence="4">The sequence shown here is derived from an EMBL/GenBank/DDBJ whole genome shotgun (WGS) entry which is preliminary data.</text>
</comment>
<feature type="chain" id="PRO_5042054787" evidence="3">
    <location>
        <begin position="22"/>
        <end position="537"/>
    </location>
</feature>
<organism evidence="4 5">
    <name type="scientific">Ditylenchus destructor</name>
    <dbReference type="NCBI Taxonomy" id="166010"/>
    <lineage>
        <taxon>Eukaryota</taxon>
        <taxon>Metazoa</taxon>
        <taxon>Ecdysozoa</taxon>
        <taxon>Nematoda</taxon>
        <taxon>Chromadorea</taxon>
        <taxon>Rhabditida</taxon>
        <taxon>Tylenchina</taxon>
        <taxon>Tylenchomorpha</taxon>
        <taxon>Sphaerularioidea</taxon>
        <taxon>Anguinidae</taxon>
        <taxon>Anguininae</taxon>
        <taxon>Ditylenchus</taxon>
    </lineage>
</organism>
<reference evidence="4" key="1">
    <citation type="submission" date="2022-01" db="EMBL/GenBank/DDBJ databases">
        <title>Genome Sequence Resource for Two Populations of Ditylenchus destructor, the Migratory Endoparasitic Phytonematode.</title>
        <authorList>
            <person name="Zhang H."/>
            <person name="Lin R."/>
            <person name="Xie B."/>
        </authorList>
    </citation>
    <scope>NUCLEOTIDE SEQUENCE</scope>
    <source>
        <strain evidence="4">BazhouSP</strain>
    </source>
</reference>